<keyword evidence="2" id="KW-1185">Reference proteome</keyword>
<gene>
    <name evidence="1" type="ordered locus">Afer_1189</name>
</gene>
<evidence type="ECO:0000313" key="1">
    <source>
        <dbReference type="EMBL" id="ACU54121.1"/>
    </source>
</evidence>
<sequence length="95" mass="10644">MTTDPADVRWLIDLDEDAFARAIEQRSFEDLRDTALALTELIDSDAIGVDDLATVVRRARAILDACDLRLRRVENELDHDGTAVEEASAEVEEPF</sequence>
<evidence type="ECO:0000313" key="2">
    <source>
        <dbReference type="Proteomes" id="UP000000771"/>
    </source>
</evidence>
<dbReference type="GO" id="GO:0006308">
    <property type="term" value="P:DNA catabolic process"/>
    <property type="evidence" value="ECO:0007669"/>
    <property type="project" value="InterPro"/>
</dbReference>
<protein>
    <submittedName>
        <fullName evidence="1">Uncharacterized protein</fullName>
    </submittedName>
</protein>
<dbReference type="RefSeq" id="WP_015798607.1">
    <property type="nucleotide sequence ID" value="NC_013124.1"/>
</dbReference>
<dbReference type="OrthoDB" id="9994374at2"/>
<name>C7LZG3_ACIFD</name>
<dbReference type="GO" id="GO:0009318">
    <property type="term" value="C:exodeoxyribonuclease VII complex"/>
    <property type="evidence" value="ECO:0007669"/>
    <property type="project" value="InterPro"/>
</dbReference>
<dbReference type="Proteomes" id="UP000000771">
    <property type="component" value="Chromosome"/>
</dbReference>
<dbReference type="SUPFAM" id="SSF116842">
    <property type="entry name" value="XseB-like"/>
    <property type="match status" value="1"/>
</dbReference>
<dbReference type="InterPro" id="IPR037004">
    <property type="entry name" value="Exonuc_VII_ssu_sf"/>
</dbReference>
<dbReference type="AlphaFoldDB" id="C7LZG3"/>
<dbReference type="EMBL" id="CP001631">
    <property type="protein sequence ID" value="ACU54121.1"/>
    <property type="molecule type" value="Genomic_DNA"/>
</dbReference>
<accession>C7LZG3</accession>
<dbReference type="KEGG" id="afo:Afer_1189"/>
<proteinExistence type="predicted"/>
<organism evidence="1 2">
    <name type="scientific">Acidimicrobium ferrooxidans (strain DSM 10331 / JCM 15462 / NBRC 103882 / ICP)</name>
    <dbReference type="NCBI Taxonomy" id="525909"/>
    <lineage>
        <taxon>Bacteria</taxon>
        <taxon>Bacillati</taxon>
        <taxon>Actinomycetota</taxon>
        <taxon>Acidimicrobiia</taxon>
        <taxon>Acidimicrobiales</taxon>
        <taxon>Acidimicrobiaceae</taxon>
        <taxon>Acidimicrobium</taxon>
    </lineage>
</organism>
<dbReference type="HOGENOM" id="CLU_2366467_0_0_11"/>
<dbReference type="GO" id="GO:0008855">
    <property type="term" value="F:exodeoxyribonuclease VII activity"/>
    <property type="evidence" value="ECO:0007669"/>
    <property type="project" value="InterPro"/>
</dbReference>
<reference evidence="1 2" key="1">
    <citation type="journal article" date="2009" name="Stand. Genomic Sci.">
        <title>Complete genome sequence of Acidimicrobium ferrooxidans type strain (ICP).</title>
        <authorList>
            <person name="Clum A."/>
            <person name="Nolan M."/>
            <person name="Lang E."/>
            <person name="Glavina Del Rio T."/>
            <person name="Tice H."/>
            <person name="Copeland A."/>
            <person name="Cheng J.F."/>
            <person name="Lucas S."/>
            <person name="Chen F."/>
            <person name="Bruce D."/>
            <person name="Goodwin L."/>
            <person name="Pitluck S."/>
            <person name="Ivanova N."/>
            <person name="Mavrommatis K."/>
            <person name="Mikhailova N."/>
            <person name="Pati A."/>
            <person name="Chen A."/>
            <person name="Palaniappan K."/>
            <person name="Goker M."/>
            <person name="Spring S."/>
            <person name="Land M."/>
            <person name="Hauser L."/>
            <person name="Chang Y.J."/>
            <person name="Jeffries C.C."/>
            <person name="Chain P."/>
            <person name="Bristow J."/>
            <person name="Eisen J.A."/>
            <person name="Markowitz V."/>
            <person name="Hugenholtz P."/>
            <person name="Kyrpides N.C."/>
            <person name="Klenk H.P."/>
            <person name="Lapidus A."/>
        </authorList>
    </citation>
    <scope>NUCLEOTIDE SEQUENCE [LARGE SCALE GENOMIC DNA]</scope>
    <source>
        <strain evidence="2">DSM 10331 / JCM 15462 / NBRC 103882 / ICP</strain>
    </source>
</reference>
<dbReference type="STRING" id="525909.Afer_1189"/>